<dbReference type="InterPro" id="IPR033412">
    <property type="entry name" value="PFOR_II"/>
</dbReference>
<evidence type="ECO:0000256" key="13">
    <source>
        <dbReference type="ARBA" id="ARBA00023002"/>
    </source>
</evidence>
<evidence type="ECO:0000256" key="9">
    <source>
        <dbReference type="ARBA" id="ARBA00022723"/>
    </source>
</evidence>
<dbReference type="CDD" id="cd06207">
    <property type="entry name" value="CyPoR_like"/>
    <property type="match status" value="1"/>
</dbReference>
<dbReference type="Pfam" id="PF00667">
    <property type="entry name" value="FAD_binding_1"/>
    <property type="match status" value="1"/>
</dbReference>
<evidence type="ECO:0000256" key="11">
    <source>
        <dbReference type="ARBA" id="ARBA00022857"/>
    </source>
</evidence>
<dbReference type="InterPro" id="IPR001709">
    <property type="entry name" value="Flavoprot_Pyr_Nucl_cyt_Rdtase"/>
</dbReference>
<keyword evidence="12" id="KW-0249">Electron transport</keyword>
<sequence length="1082" mass="118281">MHLQQPTSAGPAAGPTSDSTAEQKTAPFRQLDIKSSSLPFGRDAALSSIGGPTYATAATLIQHVAYSLSDKVFSYSPESFDLDLALRHWNSQNETNAFGYTPAVHSIEARAGAGAVALGYIFSQDFDLEKRHIPETIVAPSATLPLLRTSLDQLSLLYSLASPVVVHVAAVDYSSGPNPGLVSDYVSALQIADDLGLALLASTSTHDAQHMALLATLIAKVLPAIHVFDGVKACRETSLVVDAWDQNRLSANYDSILKVLETTESKHADNEGRVLRLLNAFNGELGTEYGLFEYYGHAAPEHVLVVFGTVEASIARQVAEQLSAQGKTVGVVNVRVYRPFVEEEFLKALPASVHSVGVLGQVEDESAATDSGEHSLLYKDVLASLSFSDRQVAISDLKYARSQAWTPAEIVSAFVRLTEQPLAVETKPVQEYSFWNIDSSSSVAAPVALAQLLSSLSQNHVTVRTGHDNLTNGGVIRTDIRSSPKSYELPYSAEAADLAFVDGELLQTFDVLRSVKAGGALVVTLRGFKDDDLEKRLPAELRKKLSKGDVRLYVLDPAVADGPELESLLTEAAFLQLSGTDAHVATPKLANINGTAEAIVAAFSSLEAALRSIEIPEAWGTIEAEATPLPADISVNSFAPFDKTETEPSVTTSNKLAAAKAIVFKEAYGTKSALRPDLGVKTAIVHVKERRRLTPLTYDRNIFHIEFDLGNSGLTYAIGEALGIHAENDKADVEAFIKAYGLNPDEIVQVPSREESNVLEQRTVYQAFIQNIDIFGRPPKKFYEALSEFATDENERKNLLAVSTPDGAAEFKRRAEVDTITFADLLLEFPSAHPPVQDIVRIVSPMKRREYSIASSQNVTPNSVSLLIVTVGWVDPQGRDRFGQATRFLNGLHVGAPITVSVKPSVMKLPLKSTAPIIMAGLGTGLAPFRAFVQERALQKQRGEEIGAVLLYMGSRHQREEYLYGEEWEAYQEAGVITLIGRAFSRDQPQKIYIQDRMRQTMEEIRQAYLREEGSFYLCGPTWPVPDVTQVLQEAIEHEEKSKGAKKVDSQREIERLKEDQRYVLEVNHQESTTSNPPRVRI</sequence>
<evidence type="ECO:0000256" key="16">
    <source>
        <dbReference type="ARBA" id="ARBA00052219"/>
    </source>
</evidence>
<dbReference type="Gene3D" id="3.40.50.920">
    <property type="match status" value="1"/>
</dbReference>
<dbReference type="EMBL" id="ML996699">
    <property type="protein sequence ID" value="KAF2398895.1"/>
    <property type="molecule type" value="Genomic_DNA"/>
</dbReference>
<dbReference type="Gene3D" id="3.40.50.970">
    <property type="match status" value="1"/>
</dbReference>
<dbReference type="SUPFAM" id="SSF52922">
    <property type="entry name" value="TK C-terminal domain-like"/>
    <property type="match status" value="1"/>
</dbReference>
<evidence type="ECO:0000256" key="5">
    <source>
        <dbReference type="ARBA" id="ARBA00022448"/>
    </source>
</evidence>
<name>A0A6G1HT30_9PEZI</name>
<dbReference type="Gene3D" id="1.20.990.10">
    <property type="entry name" value="NADPH-cytochrome p450 Reductase, Chain A, domain 3"/>
    <property type="match status" value="1"/>
</dbReference>
<dbReference type="GO" id="GO:0051539">
    <property type="term" value="F:4 iron, 4 sulfur cluster binding"/>
    <property type="evidence" value="ECO:0007669"/>
    <property type="project" value="UniProtKB-KW"/>
</dbReference>
<feature type="domain" description="FAD-binding FR-type" evidence="19">
    <location>
        <begin position="680"/>
        <end position="911"/>
    </location>
</feature>
<dbReference type="Gene3D" id="2.40.30.10">
    <property type="entry name" value="Translation factors"/>
    <property type="match status" value="1"/>
</dbReference>
<keyword evidence="14" id="KW-0408">Iron</keyword>
<evidence type="ECO:0000256" key="17">
    <source>
        <dbReference type="ARBA" id="ARBA00059320"/>
    </source>
</evidence>
<dbReference type="AlphaFoldDB" id="A0A6G1HT30"/>
<dbReference type="InterPro" id="IPR001433">
    <property type="entry name" value="OxRdtase_FAD/NAD-bd"/>
</dbReference>
<dbReference type="GO" id="GO:0010181">
    <property type="term" value="F:FMN binding"/>
    <property type="evidence" value="ECO:0007669"/>
    <property type="project" value="TreeGrafter"/>
</dbReference>
<keyword evidence="15" id="KW-0411">Iron-sulfur</keyword>
<reference evidence="20" key="1">
    <citation type="journal article" date="2020" name="Stud. Mycol.">
        <title>101 Dothideomycetes genomes: a test case for predicting lifestyles and emergence of pathogens.</title>
        <authorList>
            <person name="Haridas S."/>
            <person name="Albert R."/>
            <person name="Binder M."/>
            <person name="Bloem J."/>
            <person name="Labutti K."/>
            <person name="Salamov A."/>
            <person name="Andreopoulos B."/>
            <person name="Baker S."/>
            <person name="Barry K."/>
            <person name="Bills G."/>
            <person name="Bluhm B."/>
            <person name="Cannon C."/>
            <person name="Castanera R."/>
            <person name="Culley D."/>
            <person name="Daum C."/>
            <person name="Ezra D."/>
            <person name="Gonzalez J."/>
            <person name="Henrissat B."/>
            <person name="Kuo A."/>
            <person name="Liang C."/>
            <person name="Lipzen A."/>
            <person name="Lutzoni F."/>
            <person name="Magnuson J."/>
            <person name="Mondo S."/>
            <person name="Nolan M."/>
            <person name="Ohm R."/>
            <person name="Pangilinan J."/>
            <person name="Park H.-J."/>
            <person name="Ramirez L."/>
            <person name="Alfaro M."/>
            <person name="Sun H."/>
            <person name="Tritt A."/>
            <person name="Yoshinaga Y."/>
            <person name="Zwiers L.-H."/>
            <person name="Turgeon B."/>
            <person name="Goodwin S."/>
            <person name="Spatafora J."/>
            <person name="Crous P."/>
            <person name="Grigoriev I."/>
        </authorList>
    </citation>
    <scope>NUCLEOTIDE SEQUENCE</scope>
    <source>
        <strain evidence="20">CBS 262.69</strain>
    </source>
</reference>
<evidence type="ECO:0000256" key="1">
    <source>
        <dbReference type="ARBA" id="ARBA00001917"/>
    </source>
</evidence>
<evidence type="ECO:0000256" key="15">
    <source>
        <dbReference type="ARBA" id="ARBA00023014"/>
    </source>
</evidence>
<dbReference type="GO" id="GO:0046872">
    <property type="term" value="F:metal ion binding"/>
    <property type="evidence" value="ECO:0007669"/>
    <property type="project" value="UniProtKB-KW"/>
</dbReference>
<evidence type="ECO:0000313" key="20">
    <source>
        <dbReference type="EMBL" id="KAF2398895.1"/>
    </source>
</evidence>
<keyword evidence="8" id="KW-0288">FMN</keyword>
<keyword evidence="7" id="KW-0285">Flavoprotein</keyword>
<dbReference type="EC" id="1.8.1.2" evidence="4"/>
<dbReference type="InterPro" id="IPR039261">
    <property type="entry name" value="FNR_nucleotide-bd"/>
</dbReference>
<dbReference type="FunFam" id="1.20.990.10:FF:000010">
    <property type="entry name" value="Sulfite reductase [NADPH] flavoprotein component"/>
    <property type="match status" value="1"/>
</dbReference>
<dbReference type="GO" id="GO:0004783">
    <property type="term" value="F:sulfite reductase (NADPH) activity"/>
    <property type="evidence" value="ECO:0007669"/>
    <property type="project" value="UniProtKB-EC"/>
</dbReference>
<dbReference type="InterPro" id="IPR023173">
    <property type="entry name" value="NADPH_Cyt_P450_Rdtase_alpha"/>
</dbReference>
<organism evidence="20 21">
    <name type="scientific">Trichodelitschia bisporula</name>
    <dbReference type="NCBI Taxonomy" id="703511"/>
    <lineage>
        <taxon>Eukaryota</taxon>
        <taxon>Fungi</taxon>
        <taxon>Dikarya</taxon>
        <taxon>Ascomycota</taxon>
        <taxon>Pezizomycotina</taxon>
        <taxon>Dothideomycetes</taxon>
        <taxon>Dothideomycetes incertae sedis</taxon>
        <taxon>Phaeotrichales</taxon>
        <taxon>Phaeotrichaceae</taxon>
        <taxon>Trichodelitschia</taxon>
    </lineage>
</organism>
<dbReference type="InterPro" id="IPR009014">
    <property type="entry name" value="Transketo_C/PFOR_II"/>
</dbReference>
<dbReference type="SUPFAM" id="SSF52343">
    <property type="entry name" value="Ferredoxin reductase-like, C-terminal NADP-linked domain"/>
    <property type="match status" value="1"/>
</dbReference>
<dbReference type="PROSITE" id="PS51384">
    <property type="entry name" value="FAD_FR"/>
    <property type="match status" value="1"/>
</dbReference>
<dbReference type="Gene3D" id="3.40.920.10">
    <property type="entry name" value="Pyruvate-ferredoxin oxidoreductase, PFOR, domain III"/>
    <property type="match status" value="1"/>
</dbReference>
<dbReference type="PRINTS" id="PR00371">
    <property type="entry name" value="FPNCR"/>
</dbReference>
<keyword evidence="11" id="KW-0521">NADP</keyword>
<comment type="pathway">
    <text evidence="3">Sulfur metabolism; hydrogen sulfide biosynthesis; hydrogen sulfide from sulfite (NADPH route): step 1/1.</text>
</comment>
<evidence type="ECO:0000313" key="21">
    <source>
        <dbReference type="Proteomes" id="UP000799640"/>
    </source>
</evidence>
<dbReference type="FunFam" id="3.40.50.80:FF:000011">
    <property type="entry name" value="Sulfite reductase flavoprotein component"/>
    <property type="match status" value="1"/>
</dbReference>
<proteinExistence type="predicted"/>
<dbReference type="FunFam" id="3.40.50.920:FF:000007">
    <property type="entry name" value="Pyruvate:ferredoxin (Flavodoxin) oxidoreductase"/>
    <property type="match status" value="1"/>
</dbReference>
<evidence type="ECO:0000256" key="12">
    <source>
        <dbReference type="ARBA" id="ARBA00022982"/>
    </source>
</evidence>
<evidence type="ECO:0000256" key="18">
    <source>
        <dbReference type="SAM" id="MobiDB-lite"/>
    </source>
</evidence>
<accession>A0A6G1HT30</accession>
<dbReference type="Gene3D" id="3.40.50.80">
    <property type="entry name" value="Nucleotide-binding domain of ferredoxin-NADP reductase (FNR) module"/>
    <property type="match status" value="1"/>
</dbReference>
<gene>
    <name evidence="20" type="ORF">EJ06DRAFT_544005</name>
</gene>
<comment type="function">
    <text evidence="17">This enzyme catalyzes the 6-electron reduction of sulfite to sulfide. This is one of several activities required for the biosynthesis of L-cysteine from sulfate.</text>
</comment>
<keyword evidence="10" id="KW-0274">FAD</keyword>
<dbReference type="GO" id="GO:0005829">
    <property type="term" value="C:cytosol"/>
    <property type="evidence" value="ECO:0007669"/>
    <property type="project" value="TreeGrafter"/>
</dbReference>
<comment type="cofactor">
    <cofactor evidence="1">
        <name>FMN</name>
        <dbReference type="ChEBI" id="CHEBI:58210"/>
    </cofactor>
</comment>
<evidence type="ECO:0000256" key="2">
    <source>
        <dbReference type="ARBA" id="ARBA00001974"/>
    </source>
</evidence>
<evidence type="ECO:0000256" key="4">
    <source>
        <dbReference type="ARBA" id="ARBA00012604"/>
    </source>
</evidence>
<keyword evidence="5" id="KW-0813">Transport</keyword>
<dbReference type="InterPro" id="IPR002869">
    <property type="entry name" value="Pyrv_flavodox_OxRed_cen"/>
</dbReference>
<dbReference type="InterPro" id="IPR003097">
    <property type="entry name" value="CysJ-like_FAD-binding"/>
</dbReference>
<dbReference type="GO" id="GO:0016903">
    <property type="term" value="F:oxidoreductase activity, acting on the aldehyde or oxo group of donors"/>
    <property type="evidence" value="ECO:0007669"/>
    <property type="project" value="InterPro"/>
</dbReference>
<protein>
    <recommendedName>
        <fullName evidence="4">assimilatory sulfite reductase (NADPH)</fullName>
        <ecNumber evidence="4">1.8.1.2</ecNumber>
    </recommendedName>
</protein>
<dbReference type="InterPro" id="IPR017927">
    <property type="entry name" value="FAD-bd_FR_type"/>
</dbReference>
<keyword evidence="6" id="KW-0004">4Fe-4S</keyword>
<evidence type="ECO:0000256" key="3">
    <source>
        <dbReference type="ARBA" id="ARBA00004774"/>
    </source>
</evidence>
<evidence type="ECO:0000256" key="8">
    <source>
        <dbReference type="ARBA" id="ARBA00022643"/>
    </source>
</evidence>
<keyword evidence="13" id="KW-0560">Oxidoreductase</keyword>
<comment type="catalytic activity">
    <reaction evidence="16">
        <text>hydrogen sulfide + 3 NADP(+) + 3 H2O = sulfite + 3 NADPH + 4 H(+)</text>
        <dbReference type="Rhea" id="RHEA:13801"/>
        <dbReference type="ChEBI" id="CHEBI:15377"/>
        <dbReference type="ChEBI" id="CHEBI:15378"/>
        <dbReference type="ChEBI" id="CHEBI:17359"/>
        <dbReference type="ChEBI" id="CHEBI:29919"/>
        <dbReference type="ChEBI" id="CHEBI:57783"/>
        <dbReference type="ChEBI" id="CHEBI:58349"/>
        <dbReference type="EC" id="1.8.1.2"/>
    </reaction>
</comment>
<dbReference type="PANTHER" id="PTHR19384:SF109">
    <property type="entry name" value="SULFITE REDUCTASE [NADPH] FLAVOPROTEIN COMPONENT"/>
    <property type="match status" value="1"/>
</dbReference>
<evidence type="ECO:0000259" key="19">
    <source>
        <dbReference type="PROSITE" id="PS51384"/>
    </source>
</evidence>
<comment type="cofactor">
    <cofactor evidence="2">
        <name>FAD</name>
        <dbReference type="ChEBI" id="CHEBI:57692"/>
    </cofactor>
</comment>
<dbReference type="PANTHER" id="PTHR19384">
    <property type="entry name" value="NITRIC OXIDE SYNTHASE-RELATED"/>
    <property type="match status" value="1"/>
</dbReference>
<dbReference type="Pfam" id="PF00175">
    <property type="entry name" value="NAD_binding_1"/>
    <property type="match status" value="1"/>
</dbReference>
<dbReference type="SUPFAM" id="SSF63380">
    <property type="entry name" value="Riboflavin synthase domain-like"/>
    <property type="match status" value="1"/>
</dbReference>
<feature type="region of interest" description="Disordered" evidence="18">
    <location>
        <begin position="1"/>
        <end position="28"/>
    </location>
</feature>
<dbReference type="Proteomes" id="UP000799640">
    <property type="component" value="Unassembled WGS sequence"/>
</dbReference>
<evidence type="ECO:0000256" key="6">
    <source>
        <dbReference type="ARBA" id="ARBA00022485"/>
    </source>
</evidence>
<evidence type="ECO:0000256" key="7">
    <source>
        <dbReference type="ARBA" id="ARBA00022630"/>
    </source>
</evidence>
<evidence type="ECO:0000256" key="10">
    <source>
        <dbReference type="ARBA" id="ARBA00022827"/>
    </source>
</evidence>
<keyword evidence="9" id="KW-0479">Metal-binding</keyword>
<dbReference type="OrthoDB" id="1856718at2759"/>
<dbReference type="SUPFAM" id="SSF53323">
    <property type="entry name" value="Pyruvate-ferredoxin oxidoreductase, PFOR, domain III"/>
    <property type="match status" value="1"/>
</dbReference>
<dbReference type="GO" id="GO:0050660">
    <property type="term" value="F:flavin adenine dinucleotide binding"/>
    <property type="evidence" value="ECO:0007669"/>
    <property type="project" value="TreeGrafter"/>
</dbReference>
<evidence type="ECO:0000256" key="14">
    <source>
        <dbReference type="ARBA" id="ARBA00023004"/>
    </source>
</evidence>
<keyword evidence="21" id="KW-1185">Reference proteome</keyword>
<dbReference type="FunFam" id="3.40.50.970:FF:000052">
    <property type="entry name" value="Sulfite reductase [NADPH] flavoprotein component"/>
    <property type="match status" value="1"/>
</dbReference>
<dbReference type="Pfam" id="PF17147">
    <property type="entry name" value="PFOR_II"/>
    <property type="match status" value="1"/>
</dbReference>
<dbReference type="InterPro" id="IPR017938">
    <property type="entry name" value="Riboflavin_synthase-like_b-brl"/>
</dbReference>